<evidence type="ECO:0000313" key="8">
    <source>
        <dbReference type="EMBL" id="MQY31896.1"/>
    </source>
</evidence>
<accession>A0A7K0E1D1</accession>
<evidence type="ECO:0000256" key="1">
    <source>
        <dbReference type="ARBA" id="ARBA00009437"/>
    </source>
</evidence>
<comment type="similarity">
    <text evidence="1">Belongs to the LysR transcriptional regulatory family.</text>
</comment>
<dbReference type="GO" id="GO:0032993">
    <property type="term" value="C:protein-DNA complex"/>
    <property type="evidence" value="ECO:0007669"/>
    <property type="project" value="TreeGrafter"/>
</dbReference>
<protein>
    <recommendedName>
        <fullName evidence="7">LysR substrate-binding domain-containing protein</fullName>
    </recommendedName>
</protein>
<dbReference type="InterPro" id="IPR005119">
    <property type="entry name" value="LysR_subst-bd"/>
</dbReference>
<evidence type="ECO:0000256" key="6">
    <source>
        <dbReference type="SAM" id="MobiDB-lite"/>
    </source>
</evidence>
<keyword evidence="5" id="KW-0804">Transcription</keyword>
<feature type="region of interest" description="Disordered" evidence="6">
    <location>
        <begin position="178"/>
        <end position="238"/>
    </location>
</feature>
<proteinExistence type="inferred from homology"/>
<dbReference type="GO" id="GO:0003700">
    <property type="term" value="F:DNA-binding transcription factor activity"/>
    <property type="evidence" value="ECO:0007669"/>
    <property type="project" value="TreeGrafter"/>
</dbReference>
<dbReference type="PANTHER" id="PTHR30346:SF0">
    <property type="entry name" value="HCA OPERON TRANSCRIPTIONAL ACTIVATOR HCAR"/>
    <property type="match status" value="1"/>
</dbReference>
<dbReference type="OrthoDB" id="3388207at2"/>
<dbReference type="GO" id="GO:0003677">
    <property type="term" value="F:DNA binding"/>
    <property type="evidence" value="ECO:0007669"/>
    <property type="project" value="UniProtKB-KW"/>
</dbReference>
<dbReference type="RefSeq" id="WP_153349107.1">
    <property type="nucleotide sequence ID" value="NZ_WEGI01000025.1"/>
</dbReference>
<dbReference type="Gene3D" id="3.40.190.290">
    <property type="match status" value="1"/>
</dbReference>
<dbReference type="Pfam" id="PF03466">
    <property type="entry name" value="LysR_substrate"/>
    <property type="match status" value="1"/>
</dbReference>
<dbReference type="PANTHER" id="PTHR30346">
    <property type="entry name" value="TRANSCRIPTIONAL DUAL REGULATOR HCAR-RELATED"/>
    <property type="match status" value="1"/>
</dbReference>
<evidence type="ECO:0000256" key="2">
    <source>
        <dbReference type="ARBA" id="ARBA00023015"/>
    </source>
</evidence>
<organism evidence="8 9">
    <name type="scientific">Nocardia aurantia</name>
    <dbReference type="NCBI Taxonomy" id="2585199"/>
    <lineage>
        <taxon>Bacteria</taxon>
        <taxon>Bacillati</taxon>
        <taxon>Actinomycetota</taxon>
        <taxon>Actinomycetes</taxon>
        <taxon>Mycobacteriales</taxon>
        <taxon>Nocardiaceae</taxon>
        <taxon>Nocardia</taxon>
    </lineage>
</organism>
<keyword evidence="3" id="KW-0238">DNA-binding</keyword>
<evidence type="ECO:0000256" key="4">
    <source>
        <dbReference type="ARBA" id="ARBA00023159"/>
    </source>
</evidence>
<keyword evidence="9" id="KW-1185">Reference proteome</keyword>
<dbReference type="SUPFAM" id="SSF53850">
    <property type="entry name" value="Periplasmic binding protein-like II"/>
    <property type="match status" value="1"/>
</dbReference>
<feature type="compositionally biased region" description="Low complexity" evidence="6">
    <location>
        <begin position="202"/>
        <end position="220"/>
    </location>
</feature>
<reference evidence="8 9" key="1">
    <citation type="submission" date="2019-10" db="EMBL/GenBank/DDBJ databases">
        <title>Nocardia macrotermitis sp. nov. and Nocardia aurantia sp. nov., isolated from the gut of fungus growing-termite Macrotermes natalensis.</title>
        <authorList>
            <person name="Benndorf R."/>
            <person name="Schwitalla J."/>
            <person name="Martin K."/>
            <person name="De Beer W."/>
            <person name="Kaster A.-K."/>
            <person name="Vollmers J."/>
            <person name="Poulsen M."/>
            <person name="Beemelmanns C."/>
        </authorList>
    </citation>
    <scope>NUCLEOTIDE SEQUENCE [LARGE SCALE GENOMIC DNA]</scope>
    <source>
        <strain evidence="8 9">RB56</strain>
    </source>
</reference>
<evidence type="ECO:0000313" key="9">
    <source>
        <dbReference type="Proteomes" id="UP000431401"/>
    </source>
</evidence>
<keyword evidence="4" id="KW-0010">Activator</keyword>
<evidence type="ECO:0000256" key="3">
    <source>
        <dbReference type="ARBA" id="ARBA00023125"/>
    </source>
</evidence>
<dbReference type="Proteomes" id="UP000431401">
    <property type="component" value="Unassembled WGS sequence"/>
</dbReference>
<keyword evidence="2" id="KW-0805">Transcription regulation</keyword>
<name>A0A7K0E1D1_9NOCA</name>
<dbReference type="EMBL" id="WEGI01000025">
    <property type="protein sequence ID" value="MQY31896.1"/>
    <property type="molecule type" value="Genomic_DNA"/>
</dbReference>
<evidence type="ECO:0000256" key="5">
    <source>
        <dbReference type="ARBA" id="ARBA00023163"/>
    </source>
</evidence>
<dbReference type="CDD" id="cd08414">
    <property type="entry name" value="PBP2_LTTR_aromatics_like"/>
    <property type="match status" value="1"/>
</dbReference>
<feature type="domain" description="LysR substrate-binding" evidence="7">
    <location>
        <begin position="6"/>
        <end position="104"/>
    </location>
</feature>
<gene>
    <name evidence="8" type="ORF">NRB56_75080</name>
</gene>
<dbReference type="AlphaFoldDB" id="A0A7K0E1D1"/>
<comment type="caution">
    <text evidence="8">The sequence shown here is derived from an EMBL/GenBank/DDBJ whole genome shotgun (WGS) entry which is preliminary data.</text>
</comment>
<evidence type="ECO:0000259" key="7">
    <source>
        <dbReference type="Pfam" id="PF03466"/>
    </source>
</evidence>
<sequence length="238" mass="26047">MDQSAADALRIGYVPGVTVAKWAGRWTDRFPGTPLELIQVPQADQETALREGRVDMCFVRVPIERENLHLIPLYRERPVVVVPKDHPISLFDEVGMADLADERMQDASDLDALAATVELVAAVGGAAVMPHSLARLHHRRDLVNRVITDAPDTEIGLAWPRDLDTVAVQEFIGIVRGRTERSSRSTPESAAAQEKSARKTAPRSTSATGGTTSRNRSGTPPGRKPAPAQRKPSRRRGR</sequence>